<feature type="compositionally biased region" description="Basic and acidic residues" evidence="6">
    <location>
        <begin position="811"/>
        <end position="838"/>
    </location>
</feature>
<reference evidence="8 9" key="1">
    <citation type="journal article" date="2017" name="Mol. Ecol.">
        <title>Comparative and population genomic landscape of Phellinus noxius: A hypervariable fungus causing root rot in trees.</title>
        <authorList>
            <person name="Chung C.L."/>
            <person name="Lee T.J."/>
            <person name="Akiba M."/>
            <person name="Lee H.H."/>
            <person name="Kuo T.H."/>
            <person name="Liu D."/>
            <person name="Ke H.M."/>
            <person name="Yokoi T."/>
            <person name="Roa M.B."/>
            <person name="Lu M.J."/>
            <person name="Chang Y.Y."/>
            <person name="Ann P.J."/>
            <person name="Tsai J.N."/>
            <person name="Chen C.Y."/>
            <person name="Tzean S.S."/>
            <person name="Ota Y."/>
            <person name="Hattori T."/>
            <person name="Sahashi N."/>
            <person name="Liou R.F."/>
            <person name="Kikuchi T."/>
            <person name="Tsai I.J."/>
        </authorList>
    </citation>
    <scope>NUCLEOTIDE SEQUENCE [LARGE SCALE GENOMIC DNA]</scope>
    <source>
        <strain evidence="8 9">FFPRI411160</strain>
    </source>
</reference>
<dbReference type="HAMAP" id="MF_03002">
    <property type="entry name" value="eIF3c"/>
    <property type="match status" value="1"/>
</dbReference>
<feature type="compositionally biased region" description="Polar residues" evidence="6">
    <location>
        <begin position="860"/>
        <end position="871"/>
    </location>
</feature>
<evidence type="ECO:0000256" key="4">
    <source>
        <dbReference type="HAMAP-Rule" id="MF_03002"/>
    </source>
</evidence>
<comment type="similarity">
    <text evidence="4">Belongs to the eIF-3 subunit C family.</text>
</comment>
<dbReference type="InParanoid" id="A0A286UW39"/>
<feature type="region of interest" description="Disordered" evidence="6">
    <location>
        <begin position="1"/>
        <end position="91"/>
    </location>
</feature>
<dbReference type="Gene3D" id="1.10.10.10">
    <property type="entry name" value="Winged helix-like DNA-binding domain superfamily/Winged helix DNA-binding domain"/>
    <property type="match status" value="1"/>
</dbReference>
<dbReference type="InterPro" id="IPR036390">
    <property type="entry name" value="WH_DNA-bd_sf"/>
</dbReference>
<dbReference type="PROSITE" id="PS50250">
    <property type="entry name" value="PCI"/>
    <property type="match status" value="1"/>
</dbReference>
<evidence type="ECO:0000313" key="8">
    <source>
        <dbReference type="EMBL" id="PAV23816.1"/>
    </source>
</evidence>
<dbReference type="InterPro" id="IPR036388">
    <property type="entry name" value="WH-like_DNA-bd_sf"/>
</dbReference>
<protein>
    <recommendedName>
        <fullName evidence="4">Eukaryotic translation initiation factor 3 subunit C</fullName>
        <shortName evidence="4">eIF3c</shortName>
    </recommendedName>
    <alternativeName>
        <fullName evidence="4">Eukaryotic translation initiation factor 3 93 kDa subunit homolog</fullName>
        <shortName evidence="4">eIF3 p93</shortName>
    </alternativeName>
    <alternativeName>
        <fullName evidence="4">Translation initiation factor eIF3, p93 subunit homolog</fullName>
    </alternativeName>
</protein>
<evidence type="ECO:0000256" key="1">
    <source>
        <dbReference type="ARBA" id="ARBA00022490"/>
    </source>
</evidence>
<evidence type="ECO:0000256" key="2">
    <source>
        <dbReference type="ARBA" id="ARBA00022540"/>
    </source>
</evidence>
<feature type="compositionally biased region" description="Acidic residues" evidence="6">
    <location>
        <begin position="60"/>
        <end position="72"/>
    </location>
</feature>
<dbReference type="Pfam" id="PF26569">
    <property type="entry name" value="EIF3CL_C"/>
    <property type="match status" value="1"/>
</dbReference>
<dbReference type="FunCoup" id="A0A286UW39">
    <property type="interactions" value="630"/>
</dbReference>
<evidence type="ECO:0000256" key="6">
    <source>
        <dbReference type="SAM" id="MobiDB-lite"/>
    </source>
</evidence>
<dbReference type="Pfam" id="PF05470">
    <property type="entry name" value="eIF-3c_N"/>
    <property type="match status" value="1"/>
</dbReference>
<feature type="domain" description="PCI" evidence="7">
    <location>
        <begin position="601"/>
        <end position="774"/>
    </location>
</feature>
<feature type="coiled-coil region" evidence="5">
    <location>
        <begin position="175"/>
        <end position="202"/>
    </location>
</feature>
<dbReference type="GO" id="GO:0001732">
    <property type="term" value="P:formation of cytoplasmic translation initiation complex"/>
    <property type="evidence" value="ECO:0007669"/>
    <property type="project" value="UniProtKB-UniRule"/>
</dbReference>
<evidence type="ECO:0000259" key="7">
    <source>
        <dbReference type="PROSITE" id="PS50250"/>
    </source>
</evidence>
<evidence type="ECO:0000256" key="3">
    <source>
        <dbReference type="ARBA" id="ARBA00022917"/>
    </source>
</evidence>
<dbReference type="SUPFAM" id="SSF46785">
    <property type="entry name" value="Winged helix' DNA-binding domain"/>
    <property type="match status" value="1"/>
</dbReference>
<dbReference type="GO" id="GO:0033290">
    <property type="term" value="C:eukaryotic 48S preinitiation complex"/>
    <property type="evidence" value="ECO:0007669"/>
    <property type="project" value="UniProtKB-UniRule"/>
</dbReference>
<proteinExistence type="inferred from homology"/>
<dbReference type="GO" id="GO:0003743">
    <property type="term" value="F:translation initiation factor activity"/>
    <property type="evidence" value="ECO:0007669"/>
    <property type="project" value="UniProtKB-UniRule"/>
</dbReference>
<sequence length="871" mass="97912">MSRFFRPAGDSDSDTEESEEELMSSDDEAPIKPTPAAKPIGMSRFLKRGAGGGVSNSESSSDEDSDEDDSDEDSKGGESDEDSDDERKVVKSAAEKRIDEMVAVGKTIENALKINDWVAISNEFDKLFRMVERQVNLSERIPSVFIRTLVHLDQSLNAALAKEKESKKKMNATNARALNTMKQKVRKTSKEYEKEVKLLQEDPEAFEREYTAAMAESLSRPTKQKDAKKQAADAAVEDDSFTTVGKGGKAMQYTSESIFQNLQLINEARGKKNTDRSEQIRILEKLLEVAVTVYQRIRVLLALIAARFDYNSSISTHMPIELWLAAQREVDALINVLAAEPAYSVEEITPEYDESKERTPDQEQGGIVRIRGSIISFIDRLDDEFTKSLQNIDPHGTDYVERLRDEKGLYQTICLSQGFYEKTKQADPLSRVILRRLDHIYSKPDAVVQALESSLPSSTSPPSITLTLSGSSKALIQSLCVHLYKSDNTILKMRAMLCHVYHHALHNDFHRARDMLLMSHLQETIHNADVVSQILYNRTIVQIGLAAFRVGLVREAQATLQEIFNTQRVKELLAQGVHQQRYQQVLSPEQEKAERQRQLPFHMHINTELLEAAFLVSSMLVEIPLLASIDNEEQRRKIVSKPFRRLLDFVDRQVFTGPPESTRDHIMQASKALQEGNWEKCRDLIQSIKIWSLMPEAASVKEMLSKRIQEEALRTYLFTYAPHYSTLSLSLLAQTFSLTVKQVTSIVSRMIWSEELSASLDQSAGVVVFHHVELARIQQLALTLAERAGGLVEQNEKTLDLKQGASSANWGDHRADGAKGEKRGEGTGERKGRGERSRGTARGGTRGGRGARFAQGLGNRMQNSNVTTRVR</sequence>
<dbReference type="InterPro" id="IPR027516">
    <property type="entry name" value="EIF3C"/>
</dbReference>
<dbReference type="GO" id="GO:0031369">
    <property type="term" value="F:translation initiation factor binding"/>
    <property type="evidence" value="ECO:0007669"/>
    <property type="project" value="InterPro"/>
</dbReference>
<dbReference type="InterPro" id="IPR000717">
    <property type="entry name" value="PCI_dom"/>
</dbReference>
<accession>A0A286UW39</accession>
<evidence type="ECO:0000313" key="9">
    <source>
        <dbReference type="Proteomes" id="UP000217199"/>
    </source>
</evidence>
<keyword evidence="2 4" id="KW-0396">Initiation factor</keyword>
<name>A0A286UW39_9AGAM</name>
<dbReference type="PANTHER" id="PTHR13937">
    <property type="entry name" value="EUKARYOTIC TRANSLATION INITATION FACTOR 3, SUBUNIT 8 EIF3S8 -RELATED"/>
    <property type="match status" value="1"/>
</dbReference>
<dbReference type="OrthoDB" id="29647at2759"/>
<keyword evidence="5" id="KW-0175">Coiled coil</keyword>
<comment type="subcellular location">
    <subcellularLocation>
        <location evidence="4">Cytoplasm</location>
    </subcellularLocation>
</comment>
<dbReference type="SMART" id="SM00088">
    <property type="entry name" value="PINT"/>
    <property type="match status" value="1"/>
</dbReference>
<dbReference type="GO" id="GO:0016282">
    <property type="term" value="C:eukaryotic 43S preinitiation complex"/>
    <property type="evidence" value="ECO:0007669"/>
    <property type="project" value="UniProtKB-UniRule"/>
</dbReference>
<dbReference type="EMBL" id="NBII01000001">
    <property type="protein sequence ID" value="PAV23816.1"/>
    <property type="molecule type" value="Genomic_DNA"/>
</dbReference>
<dbReference type="InterPro" id="IPR058999">
    <property type="entry name" value="EIF3CL_C"/>
</dbReference>
<keyword evidence="1 4" id="KW-0963">Cytoplasm</keyword>
<keyword evidence="9" id="KW-1185">Reference proteome</keyword>
<dbReference type="GO" id="GO:0003723">
    <property type="term" value="F:RNA binding"/>
    <property type="evidence" value="ECO:0007669"/>
    <property type="project" value="InterPro"/>
</dbReference>
<dbReference type="Pfam" id="PF01399">
    <property type="entry name" value="PCI"/>
    <property type="match status" value="1"/>
</dbReference>
<comment type="caution">
    <text evidence="8">The sequence shown here is derived from an EMBL/GenBank/DDBJ whole genome shotgun (WGS) entry which is preliminary data.</text>
</comment>
<dbReference type="GO" id="GO:0005852">
    <property type="term" value="C:eukaryotic translation initiation factor 3 complex"/>
    <property type="evidence" value="ECO:0007669"/>
    <property type="project" value="UniProtKB-UniRule"/>
</dbReference>
<dbReference type="STRING" id="2282107.A0A286UW39"/>
<dbReference type="AlphaFoldDB" id="A0A286UW39"/>
<dbReference type="Proteomes" id="UP000217199">
    <property type="component" value="Unassembled WGS sequence"/>
</dbReference>
<dbReference type="PANTHER" id="PTHR13937:SF0">
    <property type="entry name" value="EUKARYOTIC TRANSLATION INITIATION FACTOR 3 SUBUNIT C-RELATED"/>
    <property type="match status" value="1"/>
</dbReference>
<feature type="compositionally biased region" description="Acidic residues" evidence="6">
    <location>
        <begin position="11"/>
        <end position="28"/>
    </location>
</feature>
<dbReference type="InterPro" id="IPR008905">
    <property type="entry name" value="EIF3C_N_dom"/>
</dbReference>
<feature type="region of interest" description="Disordered" evidence="6">
    <location>
        <begin position="802"/>
        <end position="871"/>
    </location>
</feature>
<keyword evidence="3 4" id="KW-0648">Protein biosynthesis</keyword>
<feature type="compositionally biased region" description="Gly residues" evidence="6">
    <location>
        <begin position="841"/>
        <end position="850"/>
    </location>
</feature>
<comment type="subunit">
    <text evidence="4">Component of the eukaryotic translation initiation factor 3 (eIF-3) complex.</text>
</comment>
<comment type="function">
    <text evidence="4">Component of the eukaryotic translation initiation factor 3 (eIF-3) complex, which is involved in protein synthesis of a specialized repertoire of mRNAs and, together with other initiation factors, stimulates binding of mRNA and methionyl-tRNAi to the 40S ribosome. The eIF-3 complex specifically targets and initiates translation of a subset of mRNAs involved in cell proliferation.</text>
</comment>
<gene>
    <name evidence="4" type="primary">NIP1</name>
    <name evidence="8" type="ORF">PNOK_0088400</name>
</gene>
<dbReference type="FunFam" id="1.10.10.10:FF:000300">
    <property type="entry name" value="Eukaryotic translation initiation factor 3 subunit C"/>
    <property type="match status" value="1"/>
</dbReference>
<evidence type="ECO:0000256" key="5">
    <source>
        <dbReference type="SAM" id="Coils"/>
    </source>
</evidence>
<organism evidence="8 9">
    <name type="scientific">Pyrrhoderma noxium</name>
    <dbReference type="NCBI Taxonomy" id="2282107"/>
    <lineage>
        <taxon>Eukaryota</taxon>
        <taxon>Fungi</taxon>
        <taxon>Dikarya</taxon>
        <taxon>Basidiomycota</taxon>
        <taxon>Agaricomycotina</taxon>
        <taxon>Agaricomycetes</taxon>
        <taxon>Hymenochaetales</taxon>
        <taxon>Hymenochaetaceae</taxon>
        <taxon>Pyrrhoderma</taxon>
    </lineage>
</organism>